<evidence type="ECO:0000256" key="1">
    <source>
        <dbReference type="ARBA" id="ARBA00022723"/>
    </source>
</evidence>
<keyword evidence="2" id="KW-0805">Transcription regulation</keyword>
<proteinExistence type="predicted"/>
<dbReference type="GO" id="GO:0006351">
    <property type="term" value="P:DNA-templated transcription"/>
    <property type="evidence" value="ECO:0007669"/>
    <property type="project" value="InterPro"/>
</dbReference>
<keyword evidence="4" id="KW-0539">Nucleus</keyword>
<evidence type="ECO:0000259" key="6">
    <source>
        <dbReference type="PROSITE" id="PS50048"/>
    </source>
</evidence>
<dbReference type="Pfam" id="PF00172">
    <property type="entry name" value="Zn_clus"/>
    <property type="match status" value="1"/>
</dbReference>
<dbReference type="SUPFAM" id="SSF57701">
    <property type="entry name" value="Zn2/Cys6 DNA-binding domain"/>
    <property type="match status" value="1"/>
</dbReference>
<dbReference type="AlphaFoldDB" id="E3RXH5"/>
<dbReference type="SMART" id="SM00066">
    <property type="entry name" value="GAL4"/>
    <property type="match status" value="1"/>
</dbReference>
<dbReference type="KEGG" id="pte:PTT_14091"/>
<dbReference type="GO" id="GO:0000981">
    <property type="term" value="F:DNA-binding transcription factor activity, RNA polymerase II-specific"/>
    <property type="evidence" value="ECO:0007669"/>
    <property type="project" value="InterPro"/>
</dbReference>
<feature type="compositionally biased region" description="Acidic residues" evidence="5">
    <location>
        <begin position="123"/>
        <end position="136"/>
    </location>
</feature>
<dbReference type="eggNOG" id="ENOG502S0WX">
    <property type="taxonomic scope" value="Eukaryota"/>
</dbReference>
<name>E3RXH5_PYRTT</name>
<gene>
    <name evidence="7" type="ORF">PTT_14091</name>
</gene>
<dbReference type="CDD" id="cd00067">
    <property type="entry name" value="GAL4"/>
    <property type="match status" value="1"/>
</dbReference>
<dbReference type="HOGENOM" id="CLU_009353_1_0_1"/>
<evidence type="ECO:0000313" key="7">
    <source>
        <dbReference type="EMBL" id="EFQ89582.1"/>
    </source>
</evidence>
<keyword evidence="3" id="KW-0804">Transcription</keyword>
<accession>E3RXH5</accession>
<dbReference type="InterPro" id="IPR007219">
    <property type="entry name" value="XnlR_reg_dom"/>
</dbReference>
<protein>
    <recommendedName>
        <fullName evidence="6">Zn(2)-C6 fungal-type domain-containing protein</fullName>
    </recommendedName>
</protein>
<evidence type="ECO:0000313" key="8">
    <source>
        <dbReference type="Proteomes" id="UP000001067"/>
    </source>
</evidence>
<dbReference type="EMBL" id="GL535641">
    <property type="protein sequence ID" value="EFQ89582.1"/>
    <property type="molecule type" value="Genomic_DNA"/>
</dbReference>
<dbReference type="InterPro" id="IPR001138">
    <property type="entry name" value="Zn2Cys6_DnaBD"/>
</dbReference>
<evidence type="ECO:0000256" key="2">
    <source>
        <dbReference type="ARBA" id="ARBA00023015"/>
    </source>
</evidence>
<dbReference type="PANTHER" id="PTHR47424:SF6">
    <property type="entry name" value="PROLINE UTILIZATION TRANS-ACTIVATOR"/>
    <property type="match status" value="1"/>
</dbReference>
<dbReference type="PANTHER" id="PTHR47424">
    <property type="entry name" value="REGULATORY PROTEIN GAL4"/>
    <property type="match status" value="1"/>
</dbReference>
<dbReference type="PROSITE" id="PS00463">
    <property type="entry name" value="ZN2_CY6_FUNGAL_1"/>
    <property type="match status" value="1"/>
</dbReference>
<evidence type="ECO:0000256" key="3">
    <source>
        <dbReference type="ARBA" id="ARBA00023163"/>
    </source>
</evidence>
<dbReference type="CDD" id="cd12148">
    <property type="entry name" value="fungal_TF_MHR"/>
    <property type="match status" value="1"/>
</dbReference>
<keyword evidence="1" id="KW-0479">Metal-binding</keyword>
<dbReference type="InterPro" id="IPR036864">
    <property type="entry name" value="Zn2-C6_fun-type_DNA-bd_sf"/>
</dbReference>
<feature type="compositionally biased region" description="Low complexity" evidence="5">
    <location>
        <begin position="108"/>
        <end position="119"/>
    </location>
</feature>
<dbReference type="Pfam" id="PF04082">
    <property type="entry name" value="Fungal_trans"/>
    <property type="match status" value="1"/>
</dbReference>
<dbReference type="GO" id="GO:0008270">
    <property type="term" value="F:zinc ion binding"/>
    <property type="evidence" value="ECO:0007669"/>
    <property type="project" value="InterPro"/>
</dbReference>
<feature type="region of interest" description="Disordered" evidence="5">
    <location>
        <begin position="650"/>
        <end position="670"/>
    </location>
</feature>
<reference evidence="7 8" key="1">
    <citation type="journal article" date="2010" name="Genome Biol.">
        <title>A first genome assembly of the barley fungal pathogen Pyrenophora teres f. teres.</title>
        <authorList>
            <person name="Ellwood S.R."/>
            <person name="Liu Z."/>
            <person name="Syme R.A."/>
            <person name="Lai Z."/>
            <person name="Hane J.K."/>
            <person name="Keiper F."/>
            <person name="Moffat C.S."/>
            <person name="Oliver R.P."/>
            <person name="Friesen T.L."/>
        </authorList>
    </citation>
    <scope>NUCLEOTIDE SEQUENCE [LARGE SCALE GENOMIC DNA]</scope>
    <source>
        <strain evidence="7 8">0-1</strain>
    </source>
</reference>
<feature type="region of interest" description="Disordered" evidence="5">
    <location>
        <begin position="108"/>
        <end position="136"/>
    </location>
</feature>
<evidence type="ECO:0000256" key="4">
    <source>
        <dbReference type="ARBA" id="ARBA00023242"/>
    </source>
</evidence>
<dbReference type="Proteomes" id="UP000001067">
    <property type="component" value="Unassembled WGS sequence"/>
</dbReference>
<dbReference type="Gene3D" id="4.10.240.10">
    <property type="entry name" value="Zn(2)-C6 fungal-type DNA-binding domain"/>
    <property type="match status" value="1"/>
</dbReference>
<keyword evidence="8" id="KW-1185">Reference proteome</keyword>
<dbReference type="STRING" id="861557.E3RXH5"/>
<dbReference type="OrthoDB" id="3266505at2759"/>
<sequence length="718" mass="80940">MESENPRPTKKRHLAAEERQRAVRACAECRRLKEKCEDGIPCRRCRHLRRQCQFSIAPATADKRAPDIATSFKEVMDRLQCMEYILKHQFPNLSLDIDSLRRMCDTLTSSTTQPATSTSLEPLGDEQPTESPGIEDEDCTVEYVDNTTAHYSGEFSHWNFSMHIKRNIDDLMARSNVPRLDKENRVPAFMRVGEADPDSTSMADIVTILPPRPVATFLINVFFKHATSIYYYVDRAWLDSVLDRIYANLNGLRSRDVTAACVVLMVLAVGTQYVHLDSPRQHSRSSVDAVVNPDRGSSWELDIGSAFYRQVAKLLSEVIHSGSLLSVQVFLLLGLYNLPIDASGLGYIYLNMAIKLAIQNGMHRKASRSVFDSSTKEIRRRIWWTTYSEAFLHEISRFRTCAKSEVGTILNGIKHMKAQLRGSWSPPHHDPRPGSTTSQTERPETRMGIHCRLECCLLHMFIGRPFILAHRQVRKDASASPESSGTPRQGPNGSQEQWDFLVQDCVAAAQEAINICHTLQNGDMALAKSSYIEYSSCRASLLVLIAYSICHCTNEFSSTLQKGLEAIREMASVGDSARSEVSLIETLEAALHRLHMFDSSPKEPIYQAEGLEQDGYEGLVSWYTRLRDSAMGRGRHPAYNGEIAQVARPQNPARVTQPRPNRSGQAAAGMPHDFSIENFPFDFDLLNSDGNVAFFTQDFNEHVGPERELFENLMWVPK</sequence>
<evidence type="ECO:0000256" key="5">
    <source>
        <dbReference type="SAM" id="MobiDB-lite"/>
    </source>
</evidence>
<organism evidence="8">
    <name type="scientific">Pyrenophora teres f. teres (strain 0-1)</name>
    <name type="common">Barley net blotch fungus</name>
    <name type="synonym">Drechslera teres f. teres</name>
    <dbReference type="NCBI Taxonomy" id="861557"/>
    <lineage>
        <taxon>Eukaryota</taxon>
        <taxon>Fungi</taxon>
        <taxon>Dikarya</taxon>
        <taxon>Ascomycota</taxon>
        <taxon>Pezizomycotina</taxon>
        <taxon>Dothideomycetes</taxon>
        <taxon>Pleosporomycetidae</taxon>
        <taxon>Pleosporales</taxon>
        <taxon>Pleosporineae</taxon>
        <taxon>Pleosporaceae</taxon>
        <taxon>Pyrenophora</taxon>
    </lineage>
</organism>
<dbReference type="InterPro" id="IPR051127">
    <property type="entry name" value="Fungal_SecMet_Regulators"/>
</dbReference>
<feature type="region of interest" description="Disordered" evidence="5">
    <location>
        <begin position="421"/>
        <end position="445"/>
    </location>
</feature>
<feature type="domain" description="Zn(2)-C6 fungal-type" evidence="6">
    <location>
        <begin position="25"/>
        <end position="54"/>
    </location>
</feature>
<dbReference type="PROSITE" id="PS50048">
    <property type="entry name" value="ZN2_CY6_FUNGAL_2"/>
    <property type="match status" value="1"/>
</dbReference>
<dbReference type="GO" id="GO:0003677">
    <property type="term" value="F:DNA binding"/>
    <property type="evidence" value="ECO:0007669"/>
    <property type="project" value="InterPro"/>
</dbReference>